<evidence type="ECO:0000259" key="7">
    <source>
        <dbReference type="Pfam" id="PF07980"/>
    </source>
</evidence>
<dbReference type="Proteomes" id="UP001566204">
    <property type="component" value="Unassembled WGS sequence"/>
</dbReference>
<dbReference type="Pfam" id="PF07980">
    <property type="entry name" value="SusD_RagB"/>
    <property type="match status" value="1"/>
</dbReference>
<dbReference type="Gene3D" id="1.25.40.390">
    <property type="match status" value="1"/>
</dbReference>
<name>A0ABV4HHI0_9SPHI</name>
<reference evidence="9 10" key="1">
    <citation type="submission" date="2024-06" db="EMBL/GenBank/DDBJ databases">
        <title>Soil Sphingobacterium thalpophilum.</title>
        <authorList>
            <person name="Yang J."/>
            <person name="Li J."/>
        </authorList>
    </citation>
    <scope>NUCLEOTIDE SEQUENCE [LARGE SCALE GENOMIC DNA]</scope>
    <source>
        <strain evidence="9 10">22g91tb</strain>
    </source>
</reference>
<feature type="signal peptide" evidence="6">
    <location>
        <begin position="1"/>
        <end position="22"/>
    </location>
</feature>
<dbReference type="InterPro" id="IPR011990">
    <property type="entry name" value="TPR-like_helical_dom_sf"/>
</dbReference>
<evidence type="ECO:0000256" key="6">
    <source>
        <dbReference type="SAM" id="SignalP"/>
    </source>
</evidence>
<dbReference type="Pfam" id="PF14322">
    <property type="entry name" value="SusD-like_3"/>
    <property type="match status" value="1"/>
</dbReference>
<sequence>MTKRKLLYMVLAATSLSFSSCKKDFLETTPTEKLTPEQTSTESLIRGLYAQMYQTETGGTTGHDDFGQKGYDIYMDMLSGDMVLEGVNYGWYQTIANLTAPINYTLNPNYIPWRYYYGLIYSSNSVIDKLGGTDAIPESNSDKYYYAQAKAIRANSYFYLANLYSKDLYGTGADKILPIYTSSSQINQPKATSKEVFDLIIADLTQAVELLNGYSRATKGQIDQDVAKGMLAYAYAARQSNGDWQKVADLTSSLINSTYPLTSYEQVSGQLSIDKSTANPSADYSQWTYKASSSAAGFNNLETASWMWGADIQTSTNLDLVSWWGQVDLFTYSYAWAGDPKGIDAGLYEKISSKDVRKTQFIPEADYLPLGKFFAPDLVVGGQRTITTDYLYMRIDEFYLLNAEANAHLGNVTQARESLKKLLALRFKDATAYGYIDNLSSQSLLDEIYLQTRIELWGEGKSYLAMKRNKATVTRGANHLFDAGTQFPYNSDKLSMDIPQAEVINNPNLNN</sequence>
<gene>
    <name evidence="9" type="ORF">ABTW24_20115</name>
</gene>
<keyword evidence="5" id="KW-0998">Cell outer membrane</keyword>
<evidence type="ECO:0000256" key="4">
    <source>
        <dbReference type="ARBA" id="ARBA00023136"/>
    </source>
</evidence>
<dbReference type="PROSITE" id="PS51257">
    <property type="entry name" value="PROKAR_LIPOPROTEIN"/>
    <property type="match status" value="1"/>
</dbReference>
<evidence type="ECO:0000256" key="1">
    <source>
        <dbReference type="ARBA" id="ARBA00004442"/>
    </source>
</evidence>
<evidence type="ECO:0000313" key="9">
    <source>
        <dbReference type="EMBL" id="MEZ0453908.1"/>
    </source>
</evidence>
<feature type="chain" id="PRO_5047144333" evidence="6">
    <location>
        <begin position="23"/>
        <end position="511"/>
    </location>
</feature>
<dbReference type="InterPro" id="IPR033985">
    <property type="entry name" value="SusD-like_N"/>
</dbReference>
<evidence type="ECO:0000256" key="3">
    <source>
        <dbReference type="ARBA" id="ARBA00022729"/>
    </source>
</evidence>
<protein>
    <submittedName>
        <fullName evidence="9">RagB/SusD family nutrient uptake outer membrane protein</fullName>
    </submittedName>
</protein>
<keyword evidence="3 6" id="KW-0732">Signal</keyword>
<dbReference type="SUPFAM" id="SSF48452">
    <property type="entry name" value="TPR-like"/>
    <property type="match status" value="1"/>
</dbReference>
<evidence type="ECO:0000256" key="5">
    <source>
        <dbReference type="ARBA" id="ARBA00023237"/>
    </source>
</evidence>
<organism evidence="9 10">
    <name type="scientific">Sphingobacterium thalpophilum</name>
    <dbReference type="NCBI Taxonomy" id="259"/>
    <lineage>
        <taxon>Bacteria</taxon>
        <taxon>Pseudomonadati</taxon>
        <taxon>Bacteroidota</taxon>
        <taxon>Sphingobacteriia</taxon>
        <taxon>Sphingobacteriales</taxon>
        <taxon>Sphingobacteriaceae</taxon>
        <taxon>Sphingobacterium</taxon>
    </lineage>
</organism>
<dbReference type="EMBL" id="JBEOQB010000006">
    <property type="protein sequence ID" value="MEZ0453908.1"/>
    <property type="molecule type" value="Genomic_DNA"/>
</dbReference>
<evidence type="ECO:0000256" key="2">
    <source>
        <dbReference type="ARBA" id="ARBA00006275"/>
    </source>
</evidence>
<dbReference type="RefSeq" id="WP_370482637.1">
    <property type="nucleotide sequence ID" value="NZ_JBEOQA010000002.1"/>
</dbReference>
<feature type="domain" description="SusD-like N-terminal" evidence="8">
    <location>
        <begin position="24"/>
        <end position="221"/>
    </location>
</feature>
<accession>A0ABV4HHI0</accession>
<comment type="similarity">
    <text evidence="2">Belongs to the SusD family.</text>
</comment>
<comment type="subcellular location">
    <subcellularLocation>
        <location evidence="1">Cell outer membrane</location>
    </subcellularLocation>
</comment>
<keyword evidence="4" id="KW-0472">Membrane</keyword>
<dbReference type="InterPro" id="IPR012944">
    <property type="entry name" value="SusD_RagB_dom"/>
</dbReference>
<proteinExistence type="inferred from homology"/>
<evidence type="ECO:0000313" key="10">
    <source>
        <dbReference type="Proteomes" id="UP001566204"/>
    </source>
</evidence>
<feature type="domain" description="RagB/SusD" evidence="7">
    <location>
        <begin position="369"/>
        <end position="509"/>
    </location>
</feature>
<comment type="caution">
    <text evidence="9">The sequence shown here is derived from an EMBL/GenBank/DDBJ whole genome shotgun (WGS) entry which is preliminary data.</text>
</comment>
<evidence type="ECO:0000259" key="8">
    <source>
        <dbReference type="Pfam" id="PF14322"/>
    </source>
</evidence>
<keyword evidence="10" id="KW-1185">Reference proteome</keyword>